<proteinExistence type="predicted"/>
<protein>
    <submittedName>
        <fullName evidence="2">Uncharacterized protein</fullName>
    </submittedName>
</protein>
<reference evidence="2 3" key="1">
    <citation type="submission" date="2019-03" db="EMBL/GenBank/DDBJ databases">
        <title>Freshwater and sediment microbial communities from various areas in North America, analyzing microbe dynamics in response to fracking.</title>
        <authorList>
            <person name="Lamendella R."/>
        </authorList>
    </citation>
    <scope>NUCLEOTIDE SEQUENCE [LARGE SCALE GENOMIC DNA]</scope>
    <source>
        <strain evidence="2 3">175.2</strain>
    </source>
</reference>
<dbReference type="EMBL" id="SMAR01000004">
    <property type="protein sequence ID" value="TCT42755.1"/>
    <property type="molecule type" value="Genomic_DNA"/>
</dbReference>
<evidence type="ECO:0000313" key="3">
    <source>
        <dbReference type="Proteomes" id="UP000295097"/>
    </source>
</evidence>
<dbReference type="OrthoDB" id="8454419at2"/>
<feature type="region of interest" description="Disordered" evidence="1">
    <location>
        <begin position="1"/>
        <end position="21"/>
    </location>
</feature>
<dbReference type="Proteomes" id="UP000295097">
    <property type="component" value="Unassembled WGS sequence"/>
</dbReference>
<comment type="caution">
    <text evidence="2">The sequence shown here is derived from an EMBL/GenBank/DDBJ whole genome shotgun (WGS) entry which is preliminary data.</text>
</comment>
<organism evidence="2 3">
    <name type="scientific">Martelella mediterranea</name>
    <dbReference type="NCBI Taxonomy" id="293089"/>
    <lineage>
        <taxon>Bacteria</taxon>
        <taxon>Pseudomonadati</taxon>
        <taxon>Pseudomonadota</taxon>
        <taxon>Alphaproteobacteria</taxon>
        <taxon>Hyphomicrobiales</taxon>
        <taxon>Aurantimonadaceae</taxon>
        <taxon>Martelella</taxon>
    </lineage>
</organism>
<dbReference type="AlphaFoldDB" id="A0A4R3P3Q2"/>
<keyword evidence="3" id="KW-1185">Reference proteome</keyword>
<accession>A0A4R3P3Q2</accession>
<gene>
    <name evidence="2" type="ORF">EDC90_100456</name>
</gene>
<evidence type="ECO:0000313" key="2">
    <source>
        <dbReference type="EMBL" id="TCT42755.1"/>
    </source>
</evidence>
<name>A0A4R3P3Q2_9HYPH</name>
<sequence length="159" mass="17967">MRVRKLIMQKKSEQSDTGWRDGPIGPKFTGGLYKKSLNIGPAWKWRSAVATDGEKEYILLCRVNEQKDNWKAWLILSTESGASVVSRFEDHGNHPGIHIHAHCERSGIEDGPTSIGGLIRIPAAASRQRSTRRRATTPEIFWRLAADHFRITFVQGTLF</sequence>
<evidence type="ECO:0000256" key="1">
    <source>
        <dbReference type="SAM" id="MobiDB-lite"/>
    </source>
</evidence>